<gene>
    <name evidence="2" type="ordered locus">Spiaf_1233</name>
</gene>
<name>H9UIG7_SPIAZ</name>
<dbReference type="SUPFAM" id="SSF81301">
    <property type="entry name" value="Nucleotidyltransferase"/>
    <property type="match status" value="1"/>
</dbReference>
<accession>H9UIG7</accession>
<dbReference type="HOGENOM" id="CLU_2083374_0_0_12"/>
<dbReference type="Proteomes" id="UP000007383">
    <property type="component" value="Chromosome"/>
</dbReference>
<dbReference type="EMBL" id="CP003282">
    <property type="protein sequence ID" value="AFG37310.1"/>
    <property type="molecule type" value="Genomic_DNA"/>
</dbReference>
<proteinExistence type="predicted"/>
<protein>
    <recommendedName>
        <fullName evidence="1">Polymerase beta nucleotidyltransferase domain-containing protein</fullName>
    </recommendedName>
</protein>
<dbReference type="STRING" id="889378.Spiaf_1233"/>
<dbReference type="AlphaFoldDB" id="H9UIG7"/>
<evidence type="ECO:0000259" key="1">
    <source>
        <dbReference type="Pfam" id="PF18765"/>
    </source>
</evidence>
<sequence>MDDIATIRQFAAERRQRKLQAAAERRKTFEAVLPHLLEGILGIDPDVELVILFGSMARPDDVNVGDIDIALRSSRFLKVAGWLLRQDVPVDVVDIDDVYDHIRDRIMAQGRVLYERG</sequence>
<dbReference type="eggNOG" id="ENOG5033NGH">
    <property type="taxonomic scope" value="Bacteria"/>
</dbReference>
<dbReference type="RefSeq" id="WP_014455299.1">
    <property type="nucleotide sequence ID" value="NC_017098.1"/>
</dbReference>
<feature type="domain" description="Polymerase beta nucleotidyltransferase" evidence="1">
    <location>
        <begin position="43"/>
        <end position="116"/>
    </location>
</feature>
<dbReference type="Pfam" id="PF18765">
    <property type="entry name" value="Polbeta"/>
    <property type="match status" value="1"/>
</dbReference>
<reference evidence="3" key="1">
    <citation type="journal article" date="2013" name="Stand. Genomic Sci.">
        <title>Complete genome sequence of the halophilic bacterium Spirochaeta africana type strain (Z-7692(T)) from the alkaline Lake Magadi in the East African Rift.</title>
        <authorList>
            <person name="Liolos K."/>
            <person name="Abt B."/>
            <person name="Scheuner C."/>
            <person name="Teshima H."/>
            <person name="Held B."/>
            <person name="Lapidus A."/>
            <person name="Nolan M."/>
            <person name="Lucas S."/>
            <person name="Deshpande S."/>
            <person name="Cheng J.F."/>
            <person name="Tapia R."/>
            <person name="Goodwin L.A."/>
            <person name="Pitluck S."/>
            <person name="Pagani I."/>
            <person name="Ivanova N."/>
            <person name="Mavromatis K."/>
            <person name="Mikhailova N."/>
            <person name="Huntemann M."/>
            <person name="Pati A."/>
            <person name="Chen A."/>
            <person name="Palaniappan K."/>
            <person name="Land M."/>
            <person name="Rohde M."/>
            <person name="Tindall B.J."/>
            <person name="Detter J.C."/>
            <person name="Goker M."/>
            <person name="Bristow J."/>
            <person name="Eisen J.A."/>
            <person name="Markowitz V."/>
            <person name="Hugenholtz P."/>
            <person name="Woyke T."/>
            <person name="Klenk H.P."/>
            <person name="Kyrpides N.C."/>
        </authorList>
    </citation>
    <scope>NUCLEOTIDE SEQUENCE</scope>
    <source>
        <strain evidence="3">ATCC 700263 / DSM 8902 / Z-7692</strain>
    </source>
</reference>
<dbReference type="InterPro" id="IPR041633">
    <property type="entry name" value="Polbeta"/>
</dbReference>
<dbReference type="PATRIC" id="fig|889378.3.peg.1233"/>
<evidence type="ECO:0000313" key="2">
    <source>
        <dbReference type="EMBL" id="AFG37310.1"/>
    </source>
</evidence>
<keyword evidence="3" id="KW-1185">Reference proteome</keyword>
<dbReference type="Gene3D" id="3.30.460.10">
    <property type="entry name" value="Beta Polymerase, domain 2"/>
    <property type="match status" value="1"/>
</dbReference>
<dbReference type="OrthoDB" id="9803128at2"/>
<dbReference type="InterPro" id="IPR043519">
    <property type="entry name" value="NT_sf"/>
</dbReference>
<evidence type="ECO:0000313" key="3">
    <source>
        <dbReference type="Proteomes" id="UP000007383"/>
    </source>
</evidence>
<organism evidence="2 3">
    <name type="scientific">Spirochaeta africana (strain ATCC 700263 / DSM 8902 / Z-7692)</name>
    <dbReference type="NCBI Taxonomy" id="889378"/>
    <lineage>
        <taxon>Bacteria</taxon>
        <taxon>Pseudomonadati</taxon>
        <taxon>Spirochaetota</taxon>
        <taxon>Spirochaetia</taxon>
        <taxon>Spirochaetales</taxon>
        <taxon>Spirochaetaceae</taxon>
        <taxon>Spirochaeta</taxon>
    </lineage>
</organism>
<dbReference type="KEGG" id="sfc:Spiaf_1233"/>